<name>A0A2U8GZ47_9RHOO</name>
<evidence type="ECO:0000256" key="3">
    <source>
        <dbReference type="ARBA" id="ARBA00023163"/>
    </source>
</evidence>
<evidence type="ECO:0000256" key="2">
    <source>
        <dbReference type="ARBA" id="ARBA00023015"/>
    </source>
</evidence>
<dbReference type="Gene3D" id="3.40.50.1360">
    <property type="match status" value="1"/>
</dbReference>
<feature type="domain" description="HTH deoR-type" evidence="4">
    <location>
        <begin position="3"/>
        <end position="58"/>
    </location>
</feature>
<sequence length="257" mass="27810">MLQEERYQRIRALLASFTRLSAERIAKDLGVSRETTRRDLVALEALGELRRIHGGVVLNQPEAEPPFERRLKSHHREKRAIAKAAVRLLKSGHTVFLDAGSTTLIMTEELVSLSGLTVLTNGLEIATRMAAAGGAERGNRVIVLGGELMRGVPATCGAATVAEIGRYRADLALLSPVAVHPSEGASDFDLDEAAVAQAMCDAAERRIILADHSKIGMRSRRCFCPAKRIDVLVTNQAARKHPEFAGFADTGIEVVLA</sequence>
<dbReference type="GO" id="GO:0003700">
    <property type="term" value="F:DNA-binding transcription factor activity"/>
    <property type="evidence" value="ECO:0007669"/>
    <property type="project" value="InterPro"/>
</dbReference>
<dbReference type="PRINTS" id="PR00037">
    <property type="entry name" value="HTHLACR"/>
</dbReference>
<dbReference type="Pfam" id="PF00455">
    <property type="entry name" value="DeoRC"/>
    <property type="match status" value="1"/>
</dbReference>
<proteinExistence type="predicted"/>
<dbReference type="InterPro" id="IPR036390">
    <property type="entry name" value="WH_DNA-bd_sf"/>
</dbReference>
<dbReference type="Pfam" id="PF08220">
    <property type="entry name" value="HTH_DeoR"/>
    <property type="match status" value="1"/>
</dbReference>
<dbReference type="Proteomes" id="UP000244902">
    <property type="component" value="Chromosome"/>
</dbReference>
<evidence type="ECO:0000256" key="1">
    <source>
        <dbReference type="ARBA" id="ARBA00022491"/>
    </source>
</evidence>
<dbReference type="SUPFAM" id="SSF100950">
    <property type="entry name" value="NagB/RpiA/CoA transferase-like"/>
    <property type="match status" value="1"/>
</dbReference>
<evidence type="ECO:0000313" key="5">
    <source>
        <dbReference type="EMBL" id="AWI78748.1"/>
    </source>
</evidence>
<dbReference type="RefSeq" id="WP_108971692.1">
    <property type="nucleotide sequence ID" value="NZ_CP022188.1"/>
</dbReference>
<reference evidence="5 6" key="1">
    <citation type="submission" date="2017-06" db="EMBL/GenBank/DDBJ databases">
        <title>Azoarcus sp. TSNA42 complete genome sequence.</title>
        <authorList>
            <person name="Woo J.-H."/>
            <person name="Kim H.-S."/>
        </authorList>
    </citation>
    <scope>NUCLEOTIDE SEQUENCE [LARGE SCALE GENOMIC DNA]</scope>
    <source>
        <strain evidence="5 6">TSNA42</strain>
    </source>
</reference>
<dbReference type="SMART" id="SM01134">
    <property type="entry name" value="DeoRC"/>
    <property type="match status" value="1"/>
</dbReference>
<dbReference type="SUPFAM" id="SSF46785">
    <property type="entry name" value="Winged helix' DNA-binding domain"/>
    <property type="match status" value="1"/>
</dbReference>
<evidence type="ECO:0000259" key="4">
    <source>
        <dbReference type="PROSITE" id="PS51000"/>
    </source>
</evidence>
<dbReference type="PANTHER" id="PTHR30363">
    <property type="entry name" value="HTH-TYPE TRANSCRIPTIONAL REGULATOR SRLR-RELATED"/>
    <property type="match status" value="1"/>
</dbReference>
<dbReference type="InterPro" id="IPR001034">
    <property type="entry name" value="DeoR_HTH"/>
</dbReference>
<dbReference type="InterPro" id="IPR036388">
    <property type="entry name" value="WH-like_DNA-bd_sf"/>
</dbReference>
<dbReference type="EMBL" id="CP022188">
    <property type="protein sequence ID" value="AWI78748.1"/>
    <property type="molecule type" value="Genomic_DNA"/>
</dbReference>
<evidence type="ECO:0000313" key="6">
    <source>
        <dbReference type="Proteomes" id="UP000244902"/>
    </source>
</evidence>
<dbReference type="AlphaFoldDB" id="A0A2U8GZ47"/>
<keyword evidence="1" id="KW-0678">Repressor</keyword>
<keyword evidence="2" id="KW-0805">Transcription regulation</keyword>
<protein>
    <submittedName>
        <fullName evidence="5">Alkaline phosphatase</fullName>
    </submittedName>
</protein>
<dbReference type="InterPro" id="IPR037171">
    <property type="entry name" value="NagB/RpiA_transferase-like"/>
</dbReference>
<dbReference type="Gene3D" id="1.10.10.10">
    <property type="entry name" value="Winged helix-like DNA-binding domain superfamily/Winged helix DNA-binding domain"/>
    <property type="match status" value="1"/>
</dbReference>
<gene>
    <name evidence="5" type="ORF">CEW87_04850</name>
</gene>
<dbReference type="InterPro" id="IPR014036">
    <property type="entry name" value="DeoR-like_C"/>
</dbReference>
<dbReference type="PANTHER" id="PTHR30363:SF4">
    <property type="entry name" value="GLYCEROL-3-PHOSPHATE REGULON REPRESSOR"/>
    <property type="match status" value="1"/>
</dbReference>
<keyword evidence="3" id="KW-0804">Transcription</keyword>
<dbReference type="PROSITE" id="PS51000">
    <property type="entry name" value="HTH_DEOR_2"/>
    <property type="match status" value="1"/>
</dbReference>
<dbReference type="OrthoDB" id="9814815at2"/>
<dbReference type="InterPro" id="IPR050313">
    <property type="entry name" value="Carb_Metab_HTH_regulators"/>
</dbReference>
<accession>A0A2U8GZ47</accession>
<organism evidence="5 6">
    <name type="scientific">Parazoarcus communis</name>
    <dbReference type="NCBI Taxonomy" id="41977"/>
    <lineage>
        <taxon>Bacteria</taxon>
        <taxon>Pseudomonadati</taxon>
        <taxon>Pseudomonadota</taxon>
        <taxon>Betaproteobacteria</taxon>
        <taxon>Rhodocyclales</taxon>
        <taxon>Zoogloeaceae</taxon>
        <taxon>Parazoarcus</taxon>
    </lineage>
</organism>
<dbReference type="SMART" id="SM00420">
    <property type="entry name" value="HTH_DEOR"/>
    <property type="match status" value="1"/>
</dbReference>